<keyword evidence="2" id="KW-1185">Reference proteome</keyword>
<protein>
    <submittedName>
        <fullName evidence="1">Helix-turn-helix domain-containing protein</fullName>
    </submittedName>
</protein>
<gene>
    <name evidence="1" type="ORF">K4L44_01880</name>
</gene>
<dbReference type="Proteomes" id="UP000826212">
    <property type="component" value="Chromosome"/>
</dbReference>
<evidence type="ECO:0000313" key="2">
    <source>
        <dbReference type="Proteomes" id="UP000826212"/>
    </source>
</evidence>
<proteinExistence type="predicted"/>
<reference evidence="1" key="1">
    <citation type="submission" date="2021-08" db="EMBL/GenBank/DDBJ databases">
        <title>Novel anaerobic bacterium isolated from sea squirt in East Sea, Republic of Korea.</title>
        <authorList>
            <person name="Nguyen T.H."/>
            <person name="Li Z."/>
            <person name="Lee Y.-J."/>
            <person name="Ko J."/>
            <person name="Kim S.-G."/>
        </authorList>
    </citation>
    <scope>NUCLEOTIDE SEQUENCE</scope>
    <source>
        <strain evidence="1">KCTC 25031</strain>
    </source>
</reference>
<sequence length="49" mass="5633">MRFEIAKRKLLTTDDTIEKIALDIGFSDKSHFIKGFKKYFGVSPGCIHE</sequence>
<organism evidence="1 2">
    <name type="scientific">Halosquirtibacter laminarini</name>
    <dbReference type="NCBI Taxonomy" id="3374600"/>
    <lineage>
        <taxon>Bacteria</taxon>
        <taxon>Pseudomonadati</taxon>
        <taxon>Bacteroidota</taxon>
        <taxon>Bacteroidia</taxon>
        <taxon>Marinilabiliales</taxon>
        <taxon>Prolixibacteraceae</taxon>
        <taxon>Halosquirtibacter</taxon>
    </lineage>
</organism>
<evidence type="ECO:0000313" key="1">
    <source>
        <dbReference type="EMBL" id="QZE14645.1"/>
    </source>
</evidence>
<dbReference type="EMBL" id="CP081303">
    <property type="protein sequence ID" value="QZE14645.1"/>
    <property type="molecule type" value="Genomic_DNA"/>
</dbReference>
<name>A0AC61NNT6_9BACT</name>
<accession>A0AC61NNT6</accession>